<feature type="compositionally biased region" description="Polar residues" evidence="1">
    <location>
        <begin position="44"/>
        <end position="60"/>
    </location>
</feature>
<keyword evidence="3" id="KW-1185">Reference proteome</keyword>
<gene>
    <name evidence="2" type="ORF">Slin15195_G020300</name>
</gene>
<dbReference type="AlphaFoldDB" id="A0A9Q9AMK8"/>
<feature type="region of interest" description="Disordered" evidence="1">
    <location>
        <begin position="41"/>
        <end position="60"/>
    </location>
</feature>
<organism evidence="2 3">
    <name type="scientific">Septoria linicola</name>
    <dbReference type="NCBI Taxonomy" id="215465"/>
    <lineage>
        <taxon>Eukaryota</taxon>
        <taxon>Fungi</taxon>
        <taxon>Dikarya</taxon>
        <taxon>Ascomycota</taxon>
        <taxon>Pezizomycotina</taxon>
        <taxon>Dothideomycetes</taxon>
        <taxon>Dothideomycetidae</taxon>
        <taxon>Mycosphaerellales</taxon>
        <taxon>Mycosphaerellaceae</taxon>
        <taxon>Septoria</taxon>
    </lineage>
</organism>
<dbReference type="Proteomes" id="UP001056384">
    <property type="component" value="Chromosome 1"/>
</dbReference>
<reference evidence="2" key="1">
    <citation type="submission" date="2022-06" db="EMBL/GenBank/DDBJ databases">
        <title>Complete genome sequences of two strains of the flax pathogen Septoria linicola.</title>
        <authorList>
            <person name="Lapalu N."/>
            <person name="Simon A."/>
            <person name="Demenou B."/>
            <person name="Paumier D."/>
            <person name="Guillot M.-P."/>
            <person name="Gout L."/>
            <person name="Valade R."/>
        </authorList>
    </citation>
    <scope>NUCLEOTIDE SEQUENCE</scope>
    <source>
        <strain evidence="2">SE15195</strain>
    </source>
</reference>
<protein>
    <submittedName>
        <fullName evidence="2">Uncharacterized protein</fullName>
    </submittedName>
</protein>
<dbReference type="EMBL" id="CP099418">
    <property type="protein sequence ID" value="USW48711.1"/>
    <property type="molecule type" value="Genomic_DNA"/>
</dbReference>
<dbReference type="OrthoDB" id="412814at2759"/>
<name>A0A9Q9AMK8_9PEZI</name>
<evidence type="ECO:0000313" key="3">
    <source>
        <dbReference type="Proteomes" id="UP001056384"/>
    </source>
</evidence>
<accession>A0A9Q9AMK8</accession>
<evidence type="ECO:0000256" key="1">
    <source>
        <dbReference type="SAM" id="MobiDB-lite"/>
    </source>
</evidence>
<evidence type="ECO:0000313" key="2">
    <source>
        <dbReference type="EMBL" id="USW48711.1"/>
    </source>
</evidence>
<proteinExistence type="predicted"/>
<sequence length="60" mass="6934">MESSRITNIQPSMYYIPNFITEEEESNVLSKVRVPYLPTPYPHFTNNTSDPTNSLDLPFP</sequence>